<comment type="caution">
    <text evidence="12">The sequence shown here is derived from an EMBL/GenBank/DDBJ whole genome shotgun (WGS) entry which is preliminary data.</text>
</comment>
<dbReference type="InterPro" id="IPR044748">
    <property type="entry name" value="Trm3/TARBP1_C"/>
</dbReference>
<dbReference type="EC" id="2.1.1.34" evidence="8"/>
<keyword evidence="4" id="KW-0694">RNA-binding</keyword>
<dbReference type="GO" id="GO:0030488">
    <property type="term" value="P:tRNA methylation"/>
    <property type="evidence" value="ECO:0007669"/>
    <property type="project" value="InterPro"/>
</dbReference>
<dbReference type="InterPro" id="IPR001537">
    <property type="entry name" value="SpoU_MeTrfase"/>
</dbReference>
<gene>
    <name evidence="12" type="ORF">BC938DRAFT_473545</name>
</gene>
<comment type="function">
    <text evidence="7">S-adenosyl-L-methionine-dependent 2'-O-ribose methyltransferase that catalyzes the formation of 2'-O-methylguanosine at position 18 (Gm18) in a subset of tRNA. Selectively mediates Gm18 methylation of tRNAGln-TTG/CTG and tRNASer-TGA/GCT. Gm18 modification can enhance the stability of modified tRNAs.</text>
</comment>
<dbReference type="InterPro" id="IPR029028">
    <property type="entry name" value="Alpha/beta_knot_MTases"/>
</dbReference>
<proteinExistence type="predicted"/>
<keyword evidence="5" id="KW-0007">Acetylation</keyword>
<keyword evidence="1" id="KW-0489">Methyltransferase</keyword>
<evidence type="ECO:0000256" key="6">
    <source>
        <dbReference type="ARBA" id="ARBA00093266"/>
    </source>
</evidence>
<evidence type="ECO:0000256" key="8">
    <source>
        <dbReference type="ARBA" id="ARBA00093594"/>
    </source>
</evidence>
<dbReference type="PANTHER" id="PTHR12029:SF11">
    <property type="entry name" value="METHYLTRANSFERASE TARBP1-RELATED"/>
    <property type="match status" value="1"/>
</dbReference>
<feature type="non-terminal residue" evidence="12">
    <location>
        <position position="1"/>
    </location>
</feature>
<evidence type="ECO:0000259" key="11">
    <source>
        <dbReference type="Pfam" id="PF00588"/>
    </source>
</evidence>
<dbReference type="Proteomes" id="UP000274822">
    <property type="component" value="Unassembled WGS sequence"/>
</dbReference>
<dbReference type="EMBL" id="RBNJ01015939">
    <property type="protein sequence ID" value="RUS24460.1"/>
    <property type="molecule type" value="Genomic_DNA"/>
</dbReference>
<organism evidence="12 13">
    <name type="scientific">Jimgerdemannia flammicorona</name>
    <dbReference type="NCBI Taxonomy" id="994334"/>
    <lineage>
        <taxon>Eukaryota</taxon>
        <taxon>Fungi</taxon>
        <taxon>Fungi incertae sedis</taxon>
        <taxon>Mucoromycota</taxon>
        <taxon>Mucoromycotina</taxon>
        <taxon>Endogonomycetes</taxon>
        <taxon>Endogonales</taxon>
        <taxon>Endogonaceae</taxon>
        <taxon>Jimgerdemannia</taxon>
    </lineage>
</organism>
<keyword evidence="2" id="KW-0808">Transferase</keyword>
<evidence type="ECO:0000313" key="12">
    <source>
        <dbReference type="EMBL" id="RUS24460.1"/>
    </source>
</evidence>
<evidence type="ECO:0000256" key="1">
    <source>
        <dbReference type="ARBA" id="ARBA00022603"/>
    </source>
</evidence>
<reference evidence="12 13" key="1">
    <citation type="journal article" date="2018" name="New Phytol.">
        <title>Phylogenomics of Endogonaceae and evolution of mycorrhizas within Mucoromycota.</title>
        <authorList>
            <person name="Chang Y."/>
            <person name="Desiro A."/>
            <person name="Na H."/>
            <person name="Sandor L."/>
            <person name="Lipzen A."/>
            <person name="Clum A."/>
            <person name="Barry K."/>
            <person name="Grigoriev I.V."/>
            <person name="Martin F.M."/>
            <person name="Stajich J.E."/>
            <person name="Smith M.E."/>
            <person name="Bonito G."/>
            <person name="Spatafora J.W."/>
        </authorList>
    </citation>
    <scope>NUCLEOTIDE SEQUENCE [LARGE SCALE GENOMIC DNA]</scope>
    <source>
        <strain evidence="12 13">AD002</strain>
    </source>
</reference>
<dbReference type="GO" id="GO:0141100">
    <property type="term" value="F:tRNA (guanine(18)-2'-O)-methyltransferase activity"/>
    <property type="evidence" value="ECO:0007669"/>
    <property type="project" value="UniProtKB-EC"/>
</dbReference>
<evidence type="ECO:0000256" key="3">
    <source>
        <dbReference type="ARBA" id="ARBA00022691"/>
    </source>
</evidence>
<protein>
    <recommendedName>
        <fullName evidence="9">tRNA (guanosine(18)-2'-O)-methyltransferase TARBP1</fullName>
        <ecNumber evidence="8">2.1.1.34</ecNumber>
    </recommendedName>
    <alternativeName>
        <fullName evidence="10">TAR RNA-binding protein 1</fullName>
    </alternativeName>
</protein>
<evidence type="ECO:0000256" key="7">
    <source>
        <dbReference type="ARBA" id="ARBA00093361"/>
    </source>
</evidence>
<evidence type="ECO:0000256" key="10">
    <source>
        <dbReference type="ARBA" id="ARBA00093656"/>
    </source>
</evidence>
<dbReference type="Pfam" id="PF00588">
    <property type="entry name" value="SpoU_methylase"/>
    <property type="match status" value="1"/>
</dbReference>
<accession>A0A433Q3U2</accession>
<dbReference type="PANTHER" id="PTHR12029">
    <property type="entry name" value="RNA METHYLTRANSFERASE"/>
    <property type="match status" value="1"/>
</dbReference>
<feature type="domain" description="tRNA/rRNA methyltransferase SpoU type" evidence="11">
    <location>
        <begin position="541"/>
        <end position="683"/>
    </location>
</feature>
<dbReference type="AlphaFoldDB" id="A0A433Q3U2"/>
<dbReference type="InterPro" id="IPR029026">
    <property type="entry name" value="tRNA_m1G_MTases_N"/>
</dbReference>
<name>A0A433Q3U2_9FUNG</name>
<keyword evidence="3" id="KW-0949">S-adenosyl-L-methionine</keyword>
<dbReference type="GO" id="GO:0003723">
    <property type="term" value="F:RNA binding"/>
    <property type="evidence" value="ECO:0007669"/>
    <property type="project" value="UniProtKB-KW"/>
</dbReference>
<dbReference type="InterPro" id="IPR045330">
    <property type="entry name" value="TRM3/TARBP1"/>
</dbReference>
<evidence type="ECO:0000256" key="5">
    <source>
        <dbReference type="ARBA" id="ARBA00022990"/>
    </source>
</evidence>
<evidence type="ECO:0000256" key="4">
    <source>
        <dbReference type="ARBA" id="ARBA00022884"/>
    </source>
</evidence>
<comment type="catalytic activity">
    <reaction evidence="6">
        <text>guanosine(18) in tRNA + S-adenosyl-L-methionine = 2'-O-methylguanosine(18) in tRNA + S-adenosyl-L-homocysteine + H(+)</text>
        <dbReference type="Rhea" id="RHEA:20077"/>
        <dbReference type="Rhea" id="RHEA-COMP:10190"/>
        <dbReference type="Rhea" id="RHEA-COMP:10192"/>
        <dbReference type="ChEBI" id="CHEBI:15378"/>
        <dbReference type="ChEBI" id="CHEBI:57856"/>
        <dbReference type="ChEBI" id="CHEBI:59789"/>
        <dbReference type="ChEBI" id="CHEBI:74269"/>
        <dbReference type="ChEBI" id="CHEBI:74445"/>
        <dbReference type="EC" id="2.1.1.34"/>
    </reaction>
    <physiologicalReaction direction="left-to-right" evidence="6">
        <dbReference type="Rhea" id="RHEA:20078"/>
    </physiologicalReaction>
</comment>
<evidence type="ECO:0000256" key="2">
    <source>
        <dbReference type="ARBA" id="ARBA00022679"/>
    </source>
</evidence>
<evidence type="ECO:0000313" key="13">
    <source>
        <dbReference type="Proteomes" id="UP000274822"/>
    </source>
</evidence>
<sequence>ATELGHELSGFDVSAAFERCVEELENASELCAEAVLECLELLISLPWEKSVESITRCIDSALEIVNENMNNSKSFPGIILATVNMIFQAELLKLPNLNQEEGPMKKAFSRILKLGDIKPHIVTQCVSRCYGFWRLYTAEALSSLALYKNEVVQMLVFGPLRDREEQKIDSAIVYKLEGQDIGSDVEGTVELNFTQRDYLVRVQMNDLILHLDPNNAEHATLVNALLLELVTMATSETLLNPYIYVNQIEHRIKMRLWCSFVVSSRFITRESADNYITLLLDVIKREMMVSVRCYIEWTLMRIFIAYPEKLVHLYRELDNMNHKAHVMISILTIAFPLGDTLPDSEYLDTYFSEIFLHVIPWMTSNHFTIRLFAQWAILRNWKSCENRIEDVSKNAYLRIIYNFVQQNSDCIRFREKMESAYYMNGFSPLQDYNIEFIFREMLALNGVTENERIAARAFEKVNPIPSAACPFRNADRKVVYASTSPSELFELSEDGDAETRQASITEDAGYQKKIVPWEMMLQTDIDLSRELVQKKRPRNDLIVVASLIDRIPNLAGLCRTCEIFNASLLTVHSIKIKDDTNFTAVSVASEKWMPMIEVREPDVATFLKEKKEQGYMLCGLEQTTNSVSLSEMKFPEKCVIILGKEKEGIPAQLLQFLDQTIEIPQFGITRSLNVHVSGAITIYEYTKQMSQPRRHANVPEVKVEHIQ</sequence>
<dbReference type="CDD" id="cd18091">
    <property type="entry name" value="SpoU-like_TRM3-like"/>
    <property type="match status" value="1"/>
</dbReference>
<dbReference type="FunFam" id="3.40.1280.10:FF:000010">
    <property type="entry name" value="probable methyltransferase TARBP1"/>
    <property type="match status" value="1"/>
</dbReference>
<dbReference type="Gene3D" id="3.40.1280.10">
    <property type="match status" value="1"/>
</dbReference>
<dbReference type="SUPFAM" id="SSF75217">
    <property type="entry name" value="alpha/beta knot"/>
    <property type="match status" value="1"/>
</dbReference>
<keyword evidence="13" id="KW-1185">Reference proteome</keyword>
<evidence type="ECO:0000256" key="9">
    <source>
        <dbReference type="ARBA" id="ARBA00093636"/>
    </source>
</evidence>